<keyword evidence="2" id="KW-1133">Transmembrane helix</keyword>
<keyword evidence="2" id="KW-0472">Membrane</keyword>
<dbReference type="Proteomes" id="UP000712157">
    <property type="component" value="Unassembled WGS sequence"/>
</dbReference>
<sequence>MDQIRIGKFIAESRKSRNLTQRQLADALSISDKTISKWECGKGLPDVSLMLPLCTALDITVNDLLSGERVSATDYQQKAEGNMMNLMKENEENRKKMALSIITGVITIIAVCALIVIASFLDLPVIVRIILVVFSVAVALTGIAAAAMLDIKAGYFECSQCKELFVPSMDEYVKSYHTFTKRRLTCPKCGKTGMCRHRITR</sequence>
<dbReference type="SMART" id="SM00530">
    <property type="entry name" value="HTH_XRE"/>
    <property type="match status" value="1"/>
</dbReference>
<evidence type="ECO:0000313" key="5">
    <source>
        <dbReference type="Proteomes" id="UP000712157"/>
    </source>
</evidence>
<dbReference type="AlphaFoldDB" id="A0A949K4C7"/>
<feature type="domain" description="HTH cro/C1-type" evidence="3">
    <location>
        <begin position="10"/>
        <end position="64"/>
    </location>
</feature>
<dbReference type="Gene3D" id="1.10.260.40">
    <property type="entry name" value="lambda repressor-like DNA-binding domains"/>
    <property type="match status" value="1"/>
</dbReference>
<name>A0A949K4C7_9FIRM</name>
<dbReference type="GO" id="GO:0003677">
    <property type="term" value="F:DNA binding"/>
    <property type="evidence" value="ECO:0007669"/>
    <property type="project" value="UniProtKB-KW"/>
</dbReference>
<dbReference type="InterPro" id="IPR010982">
    <property type="entry name" value="Lambda_DNA-bd_dom_sf"/>
</dbReference>
<feature type="transmembrane region" description="Helical" evidence="2">
    <location>
        <begin position="97"/>
        <end position="120"/>
    </location>
</feature>
<protein>
    <submittedName>
        <fullName evidence="4">Helix-turn-helix domain-containing protein</fullName>
    </submittedName>
</protein>
<dbReference type="CDD" id="cd00093">
    <property type="entry name" value="HTH_XRE"/>
    <property type="match status" value="1"/>
</dbReference>
<evidence type="ECO:0000256" key="2">
    <source>
        <dbReference type="SAM" id="Phobius"/>
    </source>
</evidence>
<keyword evidence="1" id="KW-0238">DNA-binding</keyword>
<gene>
    <name evidence="4" type="ORF">KTH89_24210</name>
</gene>
<keyword evidence="2" id="KW-0812">Transmembrane</keyword>
<reference evidence="4" key="1">
    <citation type="submission" date="2021-06" db="EMBL/GenBank/DDBJ databases">
        <title>Description of novel taxa of the family Lachnospiraceae.</title>
        <authorList>
            <person name="Chaplin A.V."/>
            <person name="Sokolova S.R."/>
            <person name="Pikina A.P."/>
            <person name="Korzhanova M."/>
            <person name="Belova V."/>
            <person name="Korostin D."/>
            <person name="Efimov B.A."/>
        </authorList>
    </citation>
    <scope>NUCLEOTIDE SEQUENCE</scope>
    <source>
        <strain evidence="4">ASD5720</strain>
    </source>
</reference>
<evidence type="ECO:0000313" key="4">
    <source>
        <dbReference type="EMBL" id="MBU9739644.1"/>
    </source>
</evidence>
<dbReference type="EMBL" id="JAHQCW010000072">
    <property type="protein sequence ID" value="MBU9739644.1"/>
    <property type="molecule type" value="Genomic_DNA"/>
</dbReference>
<proteinExistence type="predicted"/>
<dbReference type="PANTHER" id="PTHR46558:SF4">
    <property type="entry name" value="DNA-BIDING PHAGE PROTEIN"/>
    <property type="match status" value="1"/>
</dbReference>
<evidence type="ECO:0000256" key="1">
    <source>
        <dbReference type="ARBA" id="ARBA00023125"/>
    </source>
</evidence>
<feature type="transmembrane region" description="Helical" evidence="2">
    <location>
        <begin position="126"/>
        <end position="149"/>
    </location>
</feature>
<evidence type="ECO:0000259" key="3">
    <source>
        <dbReference type="PROSITE" id="PS50943"/>
    </source>
</evidence>
<organism evidence="4 5">
    <name type="scientific">Diplocloster agilis</name>
    <dbReference type="NCBI Taxonomy" id="2850323"/>
    <lineage>
        <taxon>Bacteria</taxon>
        <taxon>Bacillati</taxon>
        <taxon>Bacillota</taxon>
        <taxon>Clostridia</taxon>
        <taxon>Lachnospirales</taxon>
        <taxon>Lachnospiraceae</taxon>
        <taxon>Diplocloster</taxon>
    </lineage>
</organism>
<accession>A0A949K4C7</accession>
<dbReference type="SUPFAM" id="SSF47413">
    <property type="entry name" value="lambda repressor-like DNA-binding domains"/>
    <property type="match status" value="1"/>
</dbReference>
<dbReference type="RefSeq" id="WP_238723403.1">
    <property type="nucleotide sequence ID" value="NZ_JAHQCW010000072.1"/>
</dbReference>
<dbReference type="PANTHER" id="PTHR46558">
    <property type="entry name" value="TRACRIPTIONAL REGULATORY PROTEIN-RELATED-RELATED"/>
    <property type="match status" value="1"/>
</dbReference>
<keyword evidence="5" id="KW-1185">Reference proteome</keyword>
<dbReference type="Pfam" id="PF01381">
    <property type="entry name" value="HTH_3"/>
    <property type="match status" value="1"/>
</dbReference>
<comment type="caution">
    <text evidence="4">The sequence shown here is derived from an EMBL/GenBank/DDBJ whole genome shotgun (WGS) entry which is preliminary data.</text>
</comment>
<dbReference type="InterPro" id="IPR001387">
    <property type="entry name" value="Cro/C1-type_HTH"/>
</dbReference>
<dbReference type="PROSITE" id="PS50943">
    <property type="entry name" value="HTH_CROC1"/>
    <property type="match status" value="1"/>
</dbReference>